<reference evidence="2" key="2">
    <citation type="submission" date="2020-09" db="EMBL/GenBank/DDBJ databases">
        <authorList>
            <person name="Sun Q."/>
            <person name="Kim S."/>
        </authorList>
    </citation>
    <scope>NUCLEOTIDE SEQUENCE</scope>
    <source>
        <strain evidence="2">KCTC 12870</strain>
    </source>
</reference>
<dbReference type="EMBL" id="BMXG01000004">
    <property type="protein sequence ID" value="GHB95213.1"/>
    <property type="molecule type" value="Genomic_DNA"/>
</dbReference>
<comment type="caution">
    <text evidence="2">The sequence shown here is derived from an EMBL/GenBank/DDBJ whole genome shotgun (WGS) entry which is preliminary data.</text>
</comment>
<evidence type="ECO:0000313" key="2">
    <source>
        <dbReference type="EMBL" id="GHB95213.1"/>
    </source>
</evidence>
<sequence>MSKLRPIRCLITAGPTREWLDPVRFITNPSSGKMGYAIAEAARDIGWAVELVSGPVALAAPDGVTREMVVTGEDMLSAVQQRFPACDVLIKTAAVCDMRPRQRDDHKVKKRDMAWTVEFEPTADILKTVAASKRADQLVVGFAAETQDVEAYARKKLTEKNLDFICANSVAVGGAFESDCNEILLIGVNGETSKLGPASKIEVARLLISHLADFLDLV</sequence>
<dbReference type="RefSeq" id="WP_189512229.1">
    <property type="nucleotide sequence ID" value="NZ_BMXG01000004.1"/>
</dbReference>
<protein>
    <recommendedName>
        <fullName evidence="1">DNA/pantothenate metabolism flavoprotein C-terminal domain-containing protein</fullName>
    </recommendedName>
</protein>
<name>A0A8J3D9Y5_9BACT</name>
<keyword evidence="3" id="KW-1185">Reference proteome</keyword>
<accession>A0A8J3D9Y5</accession>
<dbReference type="Gene3D" id="3.40.50.10300">
    <property type="entry name" value="CoaB-like"/>
    <property type="match status" value="1"/>
</dbReference>
<dbReference type="GO" id="GO:0003824">
    <property type="term" value="F:catalytic activity"/>
    <property type="evidence" value="ECO:0007669"/>
    <property type="project" value="UniProtKB-ARBA"/>
</dbReference>
<dbReference type="InterPro" id="IPR007085">
    <property type="entry name" value="DNA/pantothenate-metab_flavo_C"/>
</dbReference>
<gene>
    <name evidence="2" type="ORF">GCM10007047_08600</name>
</gene>
<dbReference type="AlphaFoldDB" id="A0A8J3D9Y5"/>
<dbReference type="Pfam" id="PF04127">
    <property type="entry name" value="DFP"/>
    <property type="match status" value="1"/>
</dbReference>
<evidence type="ECO:0000259" key="1">
    <source>
        <dbReference type="Pfam" id="PF04127"/>
    </source>
</evidence>
<dbReference type="SUPFAM" id="SSF102645">
    <property type="entry name" value="CoaB-like"/>
    <property type="match status" value="1"/>
</dbReference>
<feature type="domain" description="DNA/pantothenate metabolism flavoprotein C-terminal" evidence="1">
    <location>
        <begin position="8"/>
        <end position="213"/>
    </location>
</feature>
<dbReference type="GO" id="GO:0015937">
    <property type="term" value="P:coenzyme A biosynthetic process"/>
    <property type="evidence" value="ECO:0007669"/>
    <property type="project" value="UniProtKB-ARBA"/>
</dbReference>
<evidence type="ECO:0000313" key="3">
    <source>
        <dbReference type="Proteomes" id="UP000642829"/>
    </source>
</evidence>
<dbReference type="InterPro" id="IPR035929">
    <property type="entry name" value="CoaB-like_sf"/>
</dbReference>
<reference evidence="2" key="1">
    <citation type="journal article" date="2014" name="Int. J. Syst. Evol. Microbiol.">
        <title>Complete genome sequence of Corynebacterium casei LMG S-19264T (=DSM 44701T), isolated from a smear-ripened cheese.</title>
        <authorList>
            <consortium name="US DOE Joint Genome Institute (JGI-PGF)"/>
            <person name="Walter F."/>
            <person name="Albersmeier A."/>
            <person name="Kalinowski J."/>
            <person name="Ruckert C."/>
        </authorList>
    </citation>
    <scope>NUCLEOTIDE SEQUENCE</scope>
    <source>
        <strain evidence="2">KCTC 12870</strain>
    </source>
</reference>
<proteinExistence type="predicted"/>
<dbReference type="Proteomes" id="UP000642829">
    <property type="component" value="Unassembled WGS sequence"/>
</dbReference>
<organism evidence="2 3">
    <name type="scientific">Cerasicoccus arenae</name>
    <dbReference type="NCBI Taxonomy" id="424488"/>
    <lineage>
        <taxon>Bacteria</taxon>
        <taxon>Pseudomonadati</taxon>
        <taxon>Verrucomicrobiota</taxon>
        <taxon>Opitutia</taxon>
        <taxon>Puniceicoccales</taxon>
        <taxon>Cerasicoccaceae</taxon>
        <taxon>Cerasicoccus</taxon>
    </lineage>
</organism>